<dbReference type="InterPro" id="IPR014407">
    <property type="entry name" value="McrC_bac"/>
</dbReference>
<keyword evidence="2" id="KW-1185">Reference proteome</keyword>
<dbReference type="PANTHER" id="PTHR38733">
    <property type="entry name" value="PROTEIN MCRC"/>
    <property type="match status" value="1"/>
</dbReference>
<dbReference type="PATRIC" id="fig|1280514.3.peg.3975"/>
<dbReference type="EMBL" id="JXYS01000096">
    <property type="protein sequence ID" value="KJF16159.1"/>
    <property type="molecule type" value="Genomic_DNA"/>
</dbReference>
<protein>
    <submittedName>
        <fullName evidence="1">5-methylcytosine-specific restriction enzyme subunit McrC</fullName>
    </submittedName>
</protein>
<sequence length="375" mass="42633">MTLASMDSRTDVQDEVGYIGRIPVRNLWLLMLYASDLFRELENAKVAVEDNPDEIADLVAELLCRRVERRIQRNLSYGYQSREAVLSRVRGRIDLLTTERHRLLDRGKIACRFDELTIDTPRNRYVRSALEEVSKIVVSKALAHRCRSLATSLRRMGVTGDRPNRSEVSVDRFGRHDSGDQSMVAAAHLALNLALPTESVGAKMLSSPDREIHWIRKLYEKGIAGFYDVTLSPQGWRVEAGKKYTWQIEKRSQDIDKVLPAMRTDIILNHLGTERRIVIDTKFNSVVTRGWYREETLRNGYVYQIYAYLRSQEGSGDPLAENASGLLLHPSVGDSFNESVVIQNHEIRFATVDLGATAKDIREQLLKVVGEVSCN</sequence>
<gene>
    <name evidence="1" type="ORF">AXFE_30070</name>
</gene>
<dbReference type="Pfam" id="PF10117">
    <property type="entry name" value="McrBC"/>
    <property type="match status" value="1"/>
</dbReference>
<dbReference type="STRING" id="1280514.AXFE_30070"/>
<dbReference type="NCBIfam" id="NF007277">
    <property type="entry name" value="PRK09736.1"/>
    <property type="match status" value="1"/>
</dbReference>
<dbReference type="AlphaFoldDB" id="A0A0D8HE47"/>
<accession>A0A0D8HE47</accession>
<dbReference type="InterPro" id="IPR019292">
    <property type="entry name" value="McrC"/>
</dbReference>
<organism evidence="1 2">
    <name type="scientific">Acidithrix ferrooxidans</name>
    <dbReference type="NCBI Taxonomy" id="1280514"/>
    <lineage>
        <taxon>Bacteria</taxon>
        <taxon>Bacillati</taxon>
        <taxon>Actinomycetota</taxon>
        <taxon>Acidimicrobiia</taxon>
        <taxon>Acidimicrobiales</taxon>
        <taxon>Acidimicrobiaceae</taxon>
        <taxon>Acidithrix</taxon>
    </lineage>
</organism>
<evidence type="ECO:0000313" key="2">
    <source>
        <dbReference type="Proteomes" id="UP000032360"/>
    </source>
</evidence>
<evidence type="ECO:0000313" key="1">
    <source>
        <dbReference type="EMBL" id="KJF16159.1"/>
    </source>
</evidence>
<dbReference type="GO" id="GO:0009307">
    <property type="term" value="P:DNA restriction-modification system"/>
    <property type="evidence" value="ECO:0007669"/>
    <property type="project" value="InterPro"/>
</dbReference>
<dbReference type="Proteomes" id="UP000032360">
    <property type="component" value="Unassembled WGS sequence"/>
</dbReference>
<proteinExistence type="predicted"/>
<comment type="caution">
    <text evidence="1">The sequence shown here is derived from an EMBL/GenBank/DDBJ whole genome shotgun (WGS) entry which is preliminary data.</text>
</comment>
<dbReference type="REBASE" id="114764">
    <property type="entry name" value="AfePyF3McrBCP"/>
</dbReference>
<dbReference type="PANTHER" id="PTHR38733:SF1">
    <property type="entry name" value="TYPE IV METHYL-DIRECTED RESTRICTION ENZYME ECOKMCRBC"/>
    <property type="match status" value="1"/>
</dbReference>
<dbReference type="PIRSF" id="PIRSF003109">
    <property type="entry name" value="McrC"/>
    <property type="match status" value="1"/>
</dbReference>
<reference evidence="1 2" key="1">
    <citation type="submission" date="2015-01" db="EMBL/GenBank/DDBJ databases">
        <title>Draft genome of the acidophilic iron oxidizer Acidithrix ferrooxidans strain Py-F3.</title>
        <authorList>
            <person name="Poehlein A."/>
            <person name="Eisen S."/>
            <person name="Schloemann M."/>
            <person name="Johnson B.D."/>
            <person name="Daniel R."/>
            <person name="Muehling M."/>
        </authorList>
    </citation>
    <scope>NUCLEOTIDE SEQUENCE [LARGE SCALE GENOMIC DNA]</scope>
    <source>
        <strain evidence="1 2">Py-F3</strain>
    </source>
</reference>
<name>A0A0D8HE47_9ACTN</name>